<accession>A0A4Y9VT09</accession>
<keyword evidence="5 6" id="KW-0472">Membrane</keyword>
<dbReference type="GO" id="GO:0016020">
    <property type="term" value="C:membrane"/>
    <property type="evidence" value="ECO:0007669"/>
    <property type="project" value="UniProtKB-SubCell"/>
</dbReference>
<keyword evidence="8" id="KW-1185">Reference proteome</keyword>
<evidence type="ECO:0000256" key="1">
    <source>
        <dbReference type="ARBA" id="ARBA00004141"/>
    </source>
</evidence>
<keyword evidence="3 6" id="KW-0812">Transmembrane</keyword>
<feature type="transmembrane region" description="Helical" evidence="6">
    <location>
        <begin position="18"/>
        <end position="51"/>
    </location>
</feature>
<evidence type="ECO:0000256" key="4">
    <source>
        <dbReference type="ARBA" id="ARBA00022989"/>
    </source>
</evidence>
<dbReference type="Pfam" id="PF01594">
    <property type="entry name" value="AI-2E_transport"/>
    <property type="match status" value="1"/>
</dbReference>
<evidence type="ECO:0008006" key="9">
    <source>
        <dbReference type="Google" id="ProtNLM"/>
    </source>
</evidence>
<comment type="similarity">
    <text evidence="2">Belongs to the autoinducer-2 exporter (AI-2E) (TC 2.A.86) family.</text>
</comment>
<dbReference type="Proteomes" id="UP000297706">
    <property type="component" value="Unassembled WGS sequence"/>
</dbReference>
<evidence type="ECO:0000256" key="3">
    <source>
        <dbReference type="ARBA" id="ARBA00022692"/>
    </source>
</evidence>
<dbReference type="OrthoDB" id="8113193at2"/>
<evidence type="ECO:0000256" key="5">
    <source>
        <dbReference type="ARBA" id="ARBA00023136"/>
    </source>
</evidence>
<feature type="transmembrane region" description="Helical" evidence="6">
    <location>
        <begin position="265"/>
        <end position="288"/>
    </location>
</feature>
<protein>
    <recommendedName>
        <fullName evidence="9">AI-2E family transporter</fullName>
    </recommendedName>
</protein>
<evidence type="ECO:0000313" key="7">
    <source>
        <dbReference type="EMBL" id="TFW71673.1"/>
    </source>
</evidence>
<feature type="transmembrane region" description="Helical" evidence="6">
    <location>
        <begin position="308"/>
        <end position="336"/>
    </location>
</feature>
<reference evidence="7 8" key="1">
    <citation type="submission" date="2018-02" db="EMBL/GenBank/DDBJ databases">
        <title>A novel lanthanide dependent methylotroph, Methylotenera sp. La3113.</title>
        <authorList>
            <person name="Lv H."/>
            <person name="Tani A."/>
        </authorList>
    </citation>
    <scope>NUCLEOTIDE SEQUENCE [LARGE SCALE GENOMIC DNA]</scope>
    <source>
        <strain evidence="7 8">La3113</strain>
    </source>
</reference>
<dbReference type="InterPro" id="IPR002549">
    <property type="entry name" value="AI-2E-like"/>
</dbReference>
<comment type="caution">
    <text evidence="7">The sequence shown here is derived from an EMBL/GenBank/DDBJ whole genome shotgun (WGS) entry which is preliminary data.</text>
</comment>
<evidence type="ECO:0000256" key="2">
    <source>
        <dbReference type="ARBA" id="ARBA00009773"/>
    </source>
</evidence>
<dbReference type="RefSeq" id="WP_135277269.1">
    <property type="nucleotide sequence ID" value="NZ_PQVH01000008.1"/>
</dbReference>
<evidence type="ECO:0000313" key="8">
    <source>
        <dbReference type="Proteomes" id="UP000297706"/>
    </source>
</evidence>
<feature type="transmembrane region" description="Helical" evidence="6">
    <location>
        <begin position="72"/>
        <end position="97"/>
    </location>
</feature>
<comment type="subcellular location">
    <subcellularLocation>
        <location evidence="1">Membrane</location>
        <topology evidence="1">Multi-pass membrane protein</topology>
    </subcellularLocation>
</comment>
<name>A0A4Y9VT09_9PROT</name>
<keyword evidence="4 6" id="KW-1133">Transmembrane helix</keyword>
<organism evidence="7 8">
    <name type="scientific">Methylotenera oryzisoli</name>
    <dbReference type="NCBI Taxonomy" id="2080758"/>
    <lineage>
        <taxon>Bacteria</taxon>
        <taxon>Pseudomonadati</taxon>
        <taxon>Pseudomonadota</taxon>
        <taxon>Betaproteobacteria</taxon>
        <taxon>Nitrosomonadales</taxon>
        <taxon>Methylophilaceae</taxon>
        <taxon>Methylotenera</taxon>
    </lineage>
</organism>
<gene>
    <name evidence="7" type="ORF">C3Y98_06190</name>
</gene>
<dbReference type="AlphaFoldDB" id="A0A4Y9VT09"/>
<evidence type="ECO:0000256" key="6">
    <source>
        <dbReference type="SAM" id="Phobius"/>
    </source>
</evidence>
<sequence length="347" mass="37976">MAKITQESLVAKATGYDIAAWLITGFALFFVLKFSLLPALLAGLLVYQLVHMITPYISRRFPSKRPSNYSKIWAVGILVFFIVSLLSLAGAGLTAFLRSDAGSLTVLLARMAQILEDSRKILPSWLLTHLPADALTFKEMLTTWLRTHAGELQVVGKEAGRVTAHILIGMIVGGMLALREAVTVEHFKPFAGALYMRCALLSDAFKRVVFAQIRISAINTFFTAIYLAVVLPVMGIHLPLVKTMIAITFVVGLIPVIGNLISNAVIVVVSLSQTLAVALGSLLYLVIIHKFEYFLNARIVGGQIRANAWELLIAMLCMEAAFGLIGIVAAPIYYAYIKAELRVRDLI</sequence>
<feature type="transmembrane region" description="Helical" evidence="6">
    <location>
        <begin position="240"/>
        <end position="258"/>
    </location>
</feature>
<proteinExistence type="inferred from homology"/>
<feature type="transmembrane region" description="Helical" evidence="6">
    <location>
        <begin position="215"/>
        <end position="234"/>
    </location>
</feature>
<dbReference type="EMBL" id="PQVH01000008">
    <property type="protein sequence ID" value="TFW71673.1"/>
    <property type="molecule type" value="Genomic_DNA"/>
</dbReference>